<dbReference type="PROSITE" id="PS51387">
    <property type="entry name" value="FAD_PCMH"/>
    <property type="match status" value="1"/>
</dbReference>
<dbReference type="InterPro" id="IPR016169">
    <property type="entry name" value="FAD-bd_PCMH_sub2"/>
</dbReference>
<dbReference type="InterPro" id="IPR006094">
    <property type="entry name" value="Oxid_FAD_bind_N"/>
</dbReference>
<evidence type="ECO:0000256" key="3">
    <source>
        <dbReference type="ARBA" id="ARBA00022827"/>
    </source>
</evidence>
<reference evidence="5 6" key="1">
    <citation type="submission" date="2022-10" db="EMBL/GenBank/DDBJ databases">
        <title>Defluviimonas sp. nov., isolated from ocean surface sediments.</title>
        <authorList>
            <person name="He W."/>
            <person name="Wang L."/>
            <person name="Zhang D.-F."/>
        </authorList>
    </citation>
    <scope>NUCLEOTIDE SEQUENCE [LARGE SCALE GENOMIC DNA]</scope>
    <source>
        <strain evidence="5 6">WL0024</strain>
    </source>
</reference>
<dbReference type="Pfam" id="PF01565">
    <property type="entry name" value="FAD_binding_4"/>
    <property type="match status" value="1"/>
</dbReference>
<evidence type="ECO:0000256" key="1">
    <source>
        <dbReference type="ARBA" id="ARBA00008000"/>
    </source>
</evidence>
<dbReference type="InterPro" id="IPR036318">
    <property type="entry name" value="FAD-bd_PCMH-like_sf"/>
</dbReference>
<sequence length="472" mass="49779">MTLIERLAEIVGPANVLTGADTAPYRDDWTGRYWSEPRAVLRPATTAEVAAILRLASVEALPVVPAGGRTGLTGGTEAEGALMLSLERMNRIRAIRPEARTAVVEAGVILSTLHDATAALDLYFPLWFGARGSATIGGALSTNAGGSNVLRYGSTRALCLGLEVVLADGRVMDLMSELHKDNSGYDLKDLFIGAEGTLGVITAAVMKLVPAPRAHATAMLAAPSLTAALALLNRLQHATGGLVEAFEFMPRDYMEQLRDRRPDLGQPFAEIHDVTILVELGATAPRDTDPGPDGSVPLTGLLEETLGAMLEEGLVLDAVIATSEAQRAAIWARREAAAEIATGVGHAVDLDVALPLDRVETFLARLQDGLHALAPCAVTNTVGHLGDGNIHLAIFPGREDAALDDRITEAVEDIVADLGGSFSAEHGIGRSKLGSMRRRKDPVALDMMRAVKAAFDPKGILNPGKTVPESRA</sequence>
<dbReference type="Gene3D" id="3.30.70.2190">
    <property type="match status" value="1"/>
</dbReference>
<gene>
    <name evidence="5" type="ORF">OEZ60_04640</name>
</gene>
<dbReference type="PANTHER" id="PTHR43716">
    <property type="entry name" value="D-2-HYDROXYGLUTARATE DEHYDROGENASE, MITOCHONDRIAL"/>
    <property type="match status" value="1"/>
</dbReference>
<dbReference type="InterPro" id="IPR051264">
    <property type="entry name" value="FAD-oxidored/transferase_4"/>
</dbReference>
<evidence type="ECO:0000259" key="4">
    <source>
        <dbReference type="PROSITE" id="PS51387"/>
    </source>
</evidence>
<dbReference type="PANTHER" id="PTHR43716:SF2">
    <property type="entry name" value="BLL6224 PROTEIN"/>
    <property type="match status" value="1"/>
</dbReference>
<comment type="similarity">
    <text evidence="1">Belongs to the FAD-binding oxidoreductase/transferase type 4 family.</text>
</comment>
<evidence type="ECO:0000256" key="2">
    <source>
        <dbReference type="ARBA" id="ARBA00022630"/>
    </source>
</evidence>
<dbReference type="InterPro" id="IPR016171">
    <property type="entry name" value="Vanillyl_alc_oxidase_C-sub2"/>
</dbReference>
<protein>
    <submittedName>
        <fullName evidence="5">FAD-binding oxidoreductase</fullName>
    </submittedName>
</protein>
<dbReference type="SUPFAM" id="SSF56176">
    <property type="entry name" value="FAD-binding/transporter-associated domain-like"/>
    <property type="match status" value="1"/>
</dbReference>
<accession>A0ABT2X028</accession>
<dbReference type="Pfam" id="PF02913">
    <property type="entry name" value="FAD-oxidase_C"/>
    <property type="match status" value="1"/>
</dbReference>
<dbReference type="Gene3D" id="3.30.70.2740">
    <property type="match status" value="1"/>
</dbReference>
<dbReference type="Proteomes" id="UP001209535">
    <property type="component" value="Unassembled WGS sequence"/>
</dbReference>
<keyword evidence="3" id="KW-0274">FAD</keyword>
<dbReference type="EMBL" id="JAOVQO010000003">
    <property type="protein sequence ID" value="MCU9847287.1"/>
    <property type="molecule type" value="Genomic_DNA"/>
</dbReference>
<evidence type="ECO:0000313" key="5">
    <source>
        <dbReference type="EMBL" id="MCU9847287.1"/>
    </source>
</evidence>
<name>A0ABT2X028_9RHOB</name>
<dbReference type="RefSeq" id="WP_263333687.1">
    <property type="nucleotide sequence ID" value="NZ_JAOVQO010000003.1"/>
</dbReference>
<evidence type="ECO:0000313" key="6">
    <source>
        <dbReference type="Proteomes" id="UP001209535"/>
    </source>
</evidence>
<keyword evidence="6" id="KW-1185">Reference proteome</keyword>
<organism evidence="5 6">
    <name type="scientific">Albidovulum salinarum</name>
    <dbReference type="NCBI Taxonomy" id="2984153"/>
    <lineage>
        <taxon>Bacteria</taxon>
        <taxon>Pseudomonadati</taxon>
        <taxon>Pseudomonadota</taxon>
        <taxon>Alphaproteobacteria</taxon>
        <taxon>Rhodobacterales</taxon>
        <taxon>Paracoccaceae</taxon>
        <taxon>Albidovulum</taxon>
    </lineage>
</organism>
<dbReference type="Gene3D" id="1.10.45.10">
    <property type="entry name" value="Vanillyl-alcohol Oxidase, Chain A, domain 4"/>
    <property type="match status" value="1"/>
</dbReference>
<proteinExistence type="inferred from homology"/>
<dbReference type="Gene3D" id="3.30.43.10">
    <property type="entry name" value="Uridine Diphospho-n-acetylenolpyruvylglucosamine Reductase, domain 2"/>
    <property type="match status" value="1"/>
</dbReference>
<dbReference type="SUPFAM" id="SSF55103">
    <property type="entry name" value="FAD-linked oxidases, C-terminal domain"/>
    <property type="match status" value="1"/>
</dbReference>
<dbReference type="InterPro" id="IPR016164">
    <property type="entry name" value="FAD-linked_Oxase-like_C"/>
</dbReference>
<dbReference type="InterPro" id="IPR004113">
    <property type="entry name" value="FAD-bd_oxidored_4_C"/>
</dbReference>
<dbReference type="InterPro" id="IPR016167">
    <property type="entry name" value="FAD-bd_PCMH_sub1"/>
</dbReference>
<dbReference type="InterPro" id="IPR016166">
    <property type="entry name" value="FAD-bd_PCMH"/>
</dbReference>
<feature type="domain" description="FAD-binding PCMH-type" evidence="4">
    <location>
        <begin position="33"/>
        <end position="211"/>
    </location>
</feature>
<dbReference type="Gene3D" id="3.30.465.10">
    <property type="match status" value="1"/>
</dbReference>
<comment type="caution">
    <text evidence="5">The sequence shown here is derived from an EMBL/GenBank/DDBJ whole genome shotgun (WGS) entry which is preliminary data.</text>
</comment>
<keyword evidence="2" id="KW-0285">Flavoprotein</keyword>